<proteinExistence type="predicted"/>
<feature type="compositionally biased region" description="Basic and acidic residues" evidence="1">
    <location>
        <begin position="62"/>
        <end position="72"/>
    </location>
</feature>
<organism evidence="2 3">
    <name type="scientific">Mizuhopecten yessoensis</name>
    <name type="common">Japanese scallop</name>
    <name type="synonym">Patinopecten yessoensis</name>
    <dbReference type="NCBI Taxonomy" id="6573"/>
    <lineage>
        <taxon>Eukaryota</taxon>
        <taxon>Metazoa</taxon>
        <taxon>Spiralia</taxon>
        <taxon>Lophotrochozoa</taxon>
        <taxon>Mollusca</taxon>
        <taxon>Bivalvia</taxon>
        <taxon>Autobranchia</taxon>
        <taxon>Pteriomorphia</taxon>
        <taxon>Pectinida</taxon>
        <taxon>Pectinoidea</taxon>
        <taxon>Pectinidae</taxon>
        <taxon>Mizuhopecten</taxon>
    </lineage>
</organism>
<dbReference type="EMBL" id="NEDP02005486">
    <property type="protein sequence ID" value="OWF40123.1"/>
    <property type="molecule type" value="Genomic_DNA"/>
</dbReference>
<evidence type="ECO:0000313" key="3">
    <source>
        <dbReference type="Proteomes" id="UP000242188"/>
    </source>
</evidence>
<dbReference type="OrthoDB" id="10461191at2759"/>
<dbReference type="AlphaFoldDB" id="A0A210PUF8"/>
<accession>A0A210PUF8</accession>
<sequence length="234" mass="25866">MITANDQQLFPNMESFKGIHPKKTMKDKCKVIGETTMYYSNAGSVQVLSPIPGSPSPDSEPWSDRIRPDCPKRTSLISFDRKDKVKKTMSGKKISSKKTTKRSDYSLPPITNVPTTGLSKKMVDRNQKTDTSTEACKPINMPSFRAGRGSRKVVTKGSNPSVPVHLFGQESVARLTAGPKMIQATSRRTSILSVKSVRLPVPRGPMRTPTSIKFLPSLYRDSLPSLRVQAMVVQ</sequence>
<name>A0A210PUF8_MIZYE</name>
<feature type="region of interest" description="Disordered" evidence="1">
    <location>
        <begin position="49"/>
        <end position="157"/>
    </location>
</feature>
<reference evidence="2 3" key="1">
    <citation type="journal article" date="2017" name="Nat. Ecol. Evol.">
        <title>Scallop genome provides insights into evolution of bilaterian karyotype and development.</title>
        <authorList>
            <person name="Wang S."/>
            <person name="Zhang J."/>
            <person name="Jiao W."/>
            <person name="Li J."/>
            <person name="Xun X."/>
            <person name="Sun Y."/>
            <person name="Guo X."/>
            <person name="Huan P."/>
            <person name="Dong B."/>
            <person name="Zhang L."/>
            <person name="Hu X."/>
            <person name="Sun X."/>
            <person name="Wang J."/>
            <person name="Zhao C."/>
            <person name="Wang Y."/>
            <person name="Wang D."/>
            <person name="Huang X."/>
            <person name="Wang R."/>
            <person name="Lv J."/>
            <person name="Li Y."/>
            <person name="Zhang Z."/>
            <person name="Liu B."/>
            <person name="Lu W."/>
            <person name="Hui Y."/>
            <person name="Liang J."/>
            <person name="Zhou Z."/>
            <person name="Hou R."/>
            <person name="Li X."/>
            <person name="Liu Y."/>
            <person name="Li H."/>
            <person name="Ning X."/>
            <person name="Lin Y."/>
            <person name="Zhao L."/>
            <person name="Xing Q."/>
            <person name="Dou J."/>
            <person name="Li Y."/>
            <person name="Mao J."/>
            <person name="Guo H."/>
            <person name="Dou H."/>
            <person name="Li T."/>
            <person name="Mu C."/>
            <person name="Jiang W."/>
            <person name="Fu Q."/>
            <person name="Fu X."/>
            <person name="Miao Y."/>
            <person name="Liu J."/>
            <person name="Yu Q."/>
            <person name="Li R."/>
            <person name="Liao H."/>
            <person name="Li X."/>
            <person name="Kong Y."/>
            <person name="Jiang Z."/>
            <person name="Chourrout D."/>
            <person name="Li R."/>
            <person name="Bao Z."/>
        </authorList>
    </citation>
    <scope>NUCLEOTIDE SEQUENCE [LARGE SCALE GENOMIC DNA]</scope>
    <source>
        <strain evidence="2 3">PY_sf001</strain>
    </source>
</reference>
<gene>
    <name evidence="2" type="ORF">KP79_PYT05911</name>
</gene>
<comment type="caution">
    <text evidence="2">The sequence shown here is derived from an EMBL/GenBank/DDBJ whole genome shotgun (WGS) entry which is preliminary data.</text>
</comment>
<feature type="compositionally biased region" description="Basic residues" evidence="1">
    <location>
        <begin position="84"/>
        <end position="100"/>
    </location>
</feature>
<dbReference type="Proteomes" id="UP000242188">
    <property type="component" value="Unassembled WGS sequence"/>
</dbReference>
<evidence type="ECO:0000256" key="1">
    <source>
        <dbReference type="SAM" id="MobiDB-lite"/>
    </source>
</evidence>
<protein>
    <submittedName>
        <fullName evidence="2">Uncharacterized protein</fullName>
    </submittedName>
</protein>
<keyword evidence="3" id="KW-1185">Reference proteome</keyword>
<evidence type="ECO:0000313" key="2">
    <source>
        <dbReference type="EMBL" id="OWF40123.1"/>
    </source>
</evidence>